<organism evidence="1 2">
    <name type="scientific">Durusdinium trenchii</name>
    <dbReference type="NCBI Taxonomy" id="1381693"/>
    <lineage>
        <taxon>Eukaryota</taxon>
        <taxon>Sar</taxon>
        <taxon>Alveolata</taxon>
        <taxon>Dinophyceae</taxon>
        <taxon>Suessiales</taxon>
        <taxon>Symbiodiniaceae</taxon>
        <taxon>Durusdinium</taxon>
    </lineage>
</organism>
<accession>A0ABP0PT47</accession>
<protein>
    <submittedName>
        <fullName evidence="1">Uncharacterized protein</fullName>
    </submittedName>
</protein>
<gene>
    <name evidence="1" type="ORF">CCMP2556_LOCUS38691</name>
</gene>
<evidence type="ECO:0000313" key="1">
    <source>
        <dbReference type="EMBL" id="CAK9078482.1"/>
    </source>
</evidence>
<dbReference type="Proteomes" id="UP001642484">
    <property type="component" value="Unassembled WGS sequence"/>
</dbReference>
<reference evidence="1 2" key="1">
    <citation type="submission" date="2024-02" db="EMBL/GenBank/DDBJ databases">
        <authorList>
            <person name="Chen Y."/>
            <person name="Shah S."/>
            <person name="Dougan E. K."/>
            <person name="Thang M."/>
            <person name="Chan C."/>
        </authorList>
    </citation>
    <scope>NUCLEOTIDE SEQUENCE [LARGE SCALE GENOMIC DNA]</scope>
</reference>
<keyword evidence="2" id="KW-1185">Reference proteome</keyword>
<feature type="non-terminal residue" evidence="1">
    <location>
        <position position="402"/>
    </location>
</feature>
<name>A0ABP0PT47_9DINO</name>
<dbReference type="EMBL" id="CAXAMN010023580">
    <property type="protein sequence ID" value="CAK9078482.1"/>
    <property type="molecule type" value="Genomic_DNA"/>
</dbReference>
<sequence length="402" mass="44544">MATTTGRPAFARQYTQPKFVTHEAIASGLLNQGHCSAVGILLPWKSALTNDDNLLNSLVGRMQQDWESLQRVCGMFQACLQQFLTSVPKTFSDSALAEINKASSGLINFFDQQFDNTLELFELRHGDADLTNLMEQSVPPADLGKAEKESKDKASEPFGNISGLAALDFKHLNDRYVRGKAAVDAYMATNHQLIHVSSLVMAHGQVVSALQSLPRNTLTILLVDVTVWPSRAVAIDECIQLCQGISTGNSRCLTFFLLPQAWNASHRAQVNGNKRLLEDKIQGRRCNGEQRDIGLQSIPFAEWSHAAWDMQRERLEEPSSKLDVRFISVYHDDSNDMASHTELIRGKIMRDWWDGSDQAGAKSRSSATFGESLKALDCLAVINGDVKKLEVVIINSCMFVSN</sequence>
<comment type="caution">
    <text evidence="1">The sequence shown here is derived from an EMBL/GenBank/DDBJ whole genome shotgun (WGS) entry which is preliminary data.</text>
</comment>
<proteinExistence type="predicted"/>
<evidence type="ECO:0000313" key="2">
    <source>
        <dbReference type="Proteomes" id="UP001642484"/>
    </source>
</evidence>